<dbReference type="OrthoDB" id="260274at2"/>
<dbReference type="PANTHER" id="PTHR43547">
    <property type="entry name" value="TWO-COMPONENT HISTIDINE KINASE"/>
    <property type="match status" value="1"/>
</dbReference>
<accession>A0A5C1AJ53</accession>
<comment type="catalytic activity">
    <reaction evidence="1">
        <text>ATP + protein L-histidine = ADP + protein N-phospho-L-histidine.</text>
        <dbReference type="EC" id="2.7.13.3"/>
    </reaction>
</comment>
<evidence type="ECO:0000256" key="3">
    <source>
        <dbReference type="ARBA" id="ARBA00022553"/>
    </source>
</evidence>
<reference evidence="8" key="1">
    <citation type="submission" date="2019-08" db="EMBL/GenBank/DDBJ databases">
        <title>Limnoglobus roseus gen. nov., sp. nov., a novel freshwater planctomycete with a giant genome from the family Gemmataceae.</title>
        <authorList>
            <person name="Kulichevskaya I.S."/>
            <person name="Naumoff D.G."/>
            <person name="Miroshnikov K."/>
            <person name="Ivanova A."/>
            <person name="Philippov D.A."/>
            <person name="Hakobyan A."/>
            <person name="Rijpstra I.C."/>
            <person name="Sinninghe Damste J.S."/>
            <person name="Liesack W."/>
            <person name="Dedysh S.N."/>
        </authorList>
    </citation>
    <scope>NUCLEOTIDE SEQUENCE [LARGE SCALE GENOMIC DNA]</scope>
    <source>
        <strain evidence="8">PX52</strain>
    </source>
</reference>
<evidence type="ECO:0000313" key="8">
    <source>
        <dbReference type="Proteomes" id="UP000324974"/>
    </source>
</evidence>
<evidence type="ECO:0000259" key="6">
    <source>
        <dbReference type="PROSITE" id="PS50110"/>
    </source>
</evidence>
<evidence type="ECO:0000256" key="1">
    <source>
        <dbReference type="ARBA" id="ARBA00000085"/>
    </source>
</evidence>
<dbReference type="Gene3D" id="3.40.50.2300">
    <property type="match status" value="1"/>
</dbReference>
<dbReference type="SUPFAM" id="SSF55874">
    <property type="entry name" value="ATPase domain of HSP90 chaperone/DNA topoisomerase II/histidine kinase"/>
    <property type="match status" value="1"/>
</dbReference>
<dbReference type="PROSITE" id="PS50109">
    <property type="entry name" value="HIS_KIN"/>
    <property type="match status" value="1"/>
</dbReference>
<dbReference type="GO" id="GO:0000155">
    <property type="term" value="F:phosphorelay sensor kinase activity"/>
    <property type="evidence" value="ECO:0007669"/>
    <property type="project" value="TreeGrafter"/>
</dbReference>
<dbReference type="CDD" id="cd00156">
    <property type="entry name" value="REC"/>
    <property type="match status" value="1"/>
</dbReference>
<protein>
    <recommendedName>
        <fullName evidence="2">histidine kinase</fullName>
        <ecNumber evidence="2">2.7.13.3</ecNumber>
    </recommendedName>
</protein>
<dbReference type="Pfam" id="PF00072">
    <property type="entry name" value="Response_reg"/>
    <property type="match status" value="1"/>
</dbReference>
<feature type="modified residue" description="4-aspartylphosphate" evidence="4">
    <location>
        <position position="206"/>
    </location>
</feature>
<dbReference type="InterPro" id="IPR005467">
    <property type="entry name" value="His_kinase_dom"/>
</dbReference>
<evidence type="ECO:0000259" key="5">
    <source>
        <dbReference type="PROSITE" id="PS50109"/>
    </source>
</evidence>
<proteinExistence type="predicted"/>
<dbReference type="InterPro" id="IPR004358">
    <property type="entry name" value="Sig_transdc_His_kin-like_C"/>
</dbReference>
<dbReference type="InterPro" id="IPR001789">
    <property type="entry name" value="Sig_transdc_resp-reg_receiver"/>
</dbReference>
<keyword evidence="3 4" id="KW-0597">Phosphoprotein</keyword>
<dbReference type="SUPFAM" id="SSF52172">
    <property type="entry name" value="CheY-like"/>
    <property type="match status" value="1"/>
</dbReference>
<dbReference type="SMART" id="SM00387">
    <property type="entry name" value="HATPase_c"/>
    <property type="match status" value="1"/>
</dbReference>
<dbReference type="InterPro" id="IPR011006">
    <property type="entry name" value="CheY-like_superfamily"/>
</dbReference>
<gene>
    <name evidence="7" type="ORF">PX52LOC_04732</name>
</gene>
<name>A0A5C1AJ53_9BACT</name>
<dbReference type="InterPro" id="IPR036890">
    <property type="entry name" value="HATPase_C_sf"/>
</dbReference>
<dbReference type="PANTHER" id="PTHR43547:SF2">
    <property type="entry name" value="HYBRID SIGNAL TRANSDUCTION HISTIDINE KINASE C"/>
    <property type="match status" value="1"/>
</dbReference>
<dbReference type="PROSITE" id="PS50110">
    <property type="entry name" value="RESPONSE_REGULATORY"/>
    <property type="match status" value="1"/>
</dbReference>
<dbReference type="Proteomes" id="UP000324974">
    <property type="component" value="Chromosome"/>
</dbReference>
<evidence type="ECO:0000256" key="2">
    <source>
        <dbReference type="ARBA" id="ARBA00012438"/>
    </source>
</evidence>
<dbReference type="Pfam" id="PF02518">
    <property type="entry name" value="HATPase_c"/>
    <property type="match status" value="1"/>
</dbReference>
<sequence length="277" mass="29237">MRLVTDLPAGVWPVLADPGQLEQVLLNLAVNARDAMPKGGTLTVSARNETVSADADVAPGRYAVLSVTDTGTGMPPEVVSRAFEPFFTTKEVGKGTGLGLATVYGIVRQAGGYVRVRSKVGEGSTFEVLLPWTKDANADAAGKSGIRRSPLGQETVLVVEDETAVRALVRLVLKKFGYTVLEAADGLAAEKLAAAHKGPIHLVLSDVVMPGAGGRAAVEGILDKHPEAKVVFMSGYTDDAIMRQGVSASEVPFLQKPFTPNSLATKVREVLDVPRRH</sequence>
<dbReference type="KEGG" id="lrs:PX52LOC_04732"/>
<organism evidence="7 8">
    <name type="scientific">Limnoglobus roseus</name>
    <dbReference type="NCBI Taxonomy" id="2598579"/>
    <lineage>
        <taxon>Bacteria</taxon>
        <taxon>Pseudomonadati</taxon>
        <taxon>Planctomycetota</taxon>
        <taxon>Planctomycetia</taxon>
        <taxon>Gemmatales</taxon>
        <taxon>Gemmataceae</taxon>
        <taxon>Limnoglobus</taxon>
    </lineage>
</organism>
<dbReference type="Gene3D" id="3.30.565.10">
    <property type="entry name" value="Histidine kinase-like ATPase, C-terminal domain"/>
    <property type="match status" value="1"/>
</dbReference>
<dbReference type="SMART" id="SM00448">
    <property type="entry name" value="REC"/>
    <property type="match status" value="1"/>
</dbReference>
<feature type="domain" description="Histidine kinase" evidence="5">
    <location>
        <begin position="1"/>
        <end position="134"/>
    </location>
</feature>
<dbReference type="EMBL" id="CP042425">
    <property type="protein sequence ID" value="QEL17732.1"/>
    <property type="molecule type" value="Genomic_DNA"/>
</dbReference>
<dbReference type="InterPro" id="IPR003594">
    <property type="entry name" value="HATPase_dom"/>
</dbReference>
<feature type="domain" description="Response regulatory" evidence="6">
    <location>
        <begin position="155"/>
        <end position="271"/>
    </location>
</feature>
<evidence type="ECO:0000256" key="4">
    <source>
        <dbReference type="PROSITE-ProRule" id="PRU00169"/>
    </source>
</evidence>
<dbReference type="PRINTS" id="PR00344">
    <property type="entry name" value="BCTRLSENSOR"/>
</dbReference>
<dbReference type="EC" id="2.7.13.3" evidence="2"/>
<evidence type="ECO:0000313" key="7">
    <source>
        <dbReference type="EMBL" id="QEL17732.1"/>
    </source>
</evidence>
<dbReference type="AlphaFoldDB" id="A0A5C1AJ53"/>
<keyword evidence="8" id="KW-1185">Reference proteome</keyword>